<evidence type="ECO:0000313" key="2">
    <source>
        <dbReference type="Proteomes" id="UP001066276"/>
    </source>
</evidence>
<evidence type="ECO:0008006" key="3">
    <source>
        <dbReference type="Google" id="ProtNLM"/>
    </source>
</evidence>
<reference evidence="1" key="1">
    <citation type="journal article" date="2022" name="bioRxiv">
        <title>Sequencing and chromosome-scale assembly of the giantPleurodeles waltlgenome.</title>
        <authorList>
            <person name="Brown T."/>
            <person name="Elewa A."/>
            <person name="Iarovenko S."/>
            <person name="Subramanian E."/>
            <person name="Araus A.J."/>
            <person name="Petzold A."/>
            <person name="Susuki M."/>
            <person name="Suzuki K.-i.T."/>
            <person name="Hayashi T."/>
            <person name="Toyoda A."/>
            <person name="Oliveira C."/>
            <person name="Osipova E."/>
            <person name="Leigh N.D."/>
            <person name="Simon A."/>
            <person name="Yun M.H."/>
        </authorList>
    </citation>
    <scope>NUCLEOTIDE SEQUENCE</scope>
    <source>
        <strain evidence="1">20211129_DDA</strain>
        <tissue evidence="1">Liver</tissue>
    </source>
</reference>
<dbReference type="Proteomes" id="UP001066276">
    <property type="component" value="Chromosome 7"/>
</dbReference>
<evidence type="ECO:0000313" key="1">
    <source>
        <dbReference type="EMBL" id="KAJ1127908.1"/>
    </source>
</evidence>
<gene>
    <name evidence="1" type="ORF">NDU88_006301</name>
</gene>
<comment type="caution">
    <text evidence="1">The sequence shown here is derived from an EMBL/GenBank/DDBJ whole genome shotgun (WGS) entry which is preliminary data.</text>
</comment>
<dbReference type="AlphaFoldDB" id="A0AAV7PN25"/>
<protein>
    <recommendedName>
        <fullName evidence="3">Secreted protein</fullName>
    </recommendedName>
</protein>
<keyword evidence="2" id="KW-1185">Reference proteome</keyword>
<dbReference type="EMBL" id="JANPWB010000011">
    <property type="protein sequence ID" value="KAJ1127908.1"/>
    <property type="molecule type" value="Genomic_DNA"/>
</dbReference>
<organism evidence="1 2">
    <name type="scientific">Pleurodeles waltl</name>
    <name type="common">Iberian ribbed newt</name>
    <dbReference type="NCBI Taxonomy" id="8319"/>
    <lineage>
        <taxon>Eukaryota</taxon>
        <taxon>Metazoa</taxon>
        <taxon>Chordata</taxon>
        <taxon>Craniata</taxon>
        <taxon>Vertebrata</taxon>
        <taxon>Euteleostomi</taxon>
        <taxon>Amphibia</taxon>
        <taxon>Batrachia</taxon>
        <taxon>Caudata</taxon>
        <taxon>Salamandroidea</taxon>
        <taxon>Salamandridae</taxon>
        <taxon>Pleurodelinae</taxon>
        <taxon>Pleurodeles</taxon>
    </lineage>
</organism>
<accession>A0AAV7PN25</accession>
<name>A0AAV7PN25_PLEWA</name>
<proteinExistence type="predicted"/>
<sequence length="91" mass="10597">MESPGPCFAVPEVSVWMVVLKFLPARINTSGWVNREACTTKRKYPQKHREGSMARYKASDARWDHRTYLYFATINGSTYFDRLIQLPQSTH</sequence>